<evidence type="ECO:0000256" key="4">
    <source>
        <dbReference type="ARBA" id="ARBA00023054"/>
    </source>
</evidence>
<feature type="region of interest" description="Disordered" evidence="9">
    <location>
        <begin position="614"/>
        <end position="837"/>
    </location>
</feature>
<feature type="compositionally biased region" description="Low complexity" evidence="9">
    <location>
        <begin position="652"/>
        <end position="684"/>
    </location>
</feature>
<evidence type="ECO:0000313" key="11">
    <source>
        <dbReference type="EMBL" id="WFD19380.1"/>
    </source>
</evidence>
<evidence type="ECO:0000256" key="2">
    <source>
        <dbReference type="ARBA" id="ARBA00022741"/>
    </source>
</evidence>
<feature type="coiled-coil region" evidence="8">
    <location>
        <begin position="404"/>
        <end position="431"/>
    </location>
</feature>
<dbReference type="InterPro" id="IPR027417">
    <property type="entry name" value="P-loop_NTPase"/>
</dbReference>
<dbReference type="Proteomes" id="UP001220961">
    <property type="component" value="Chromosome 3"/>
</dbReference>
<evidence type="ECO:0000256" key="9">
    <source>
        <dbReference type="SAM" id="MobiDB-lite"/>
    </source>
</evidence>
<dbReference type="GO" id="GO:0008017">
    <property type="term" value="F:microtubule binding"/>
    <property type="evidence" value="ECO:0007669"/>
    <property type="project" value="InterPro"/>
</dbReference>
<evidence type="ECO:0000256" key="3">
    <source>
        <dbReference type="ARBA" id="ARBA00022840"/>
    </source>
</evidence>
<sequence length="837" mass="87918">MTDSSIQVVVRIRPLNAKEIALLPRVDTSTAFQGDGGLAPSPSKGQSAIAAMRSHYIRNILAPVDDRVLVFDPVDPDSARAPSHMNFRGNGRRPRDVRYAFDRVYAPAARQRDVYSGTVEPMLAGLLNGFNASVFAYGATGCGKTHTISGTSEDPGLIFLTMQGLYARIEAESSEYETDVRLSYLEIYNETIRDLLSPEPTPPGPGLALREDAASKISVVGITEHTPASPEQVLEMITEGNQRRTQSPTEANAASSRSHAVLQINVTRRPRTAGTVEERCSASLNVIDLAGSERASATSNHGLRMKEGANINRSLLALGSCINALCQTGGARNVRGRHIPYRNSKLTRLLKFSLGGNCKTVMIACVSPSSAHYDETHNTLKYANQAKNIQTKVSRNLLHIDRHVAQYVQAIAQLRAEISELKEKLAQNSGAPMLSDGLAQVHEAQARLASAAATTRAAMEPCAAHTAAQALHAAAADYAAQAPTEAERAALASLQARCAPAAEKPRTAWPPLPLERPEAAAHDPACAALYDAVHACADAQLRADAETMQREALEQVLKTTVAPRLVQLVACTAHTTAALQAALPALVETDAHAALAAAAAQGAQVLEQVAGHTIPPSPAPAVHASPQRSVAATAASPARRLVRKSPRRRALRAPAPRASVGFASHAAPAARPRPSLAIAPRRASVAPSLAPRASVGARAEPASADPRKMVRPAPDRMRRPSRPPEPSEAPSRPVARASSGRAAPRVSVAPASRAALRASVAPSAEARPSRSMGAASAAPDVEASKAPPAEPAAASEAAPEAEAAPAALEPPAPRSAPPPASGGAPARRGLFQRQRRI</sequence>
<evidence type="ECO:0000256" key="5">
    <source>
        <dbReference type="ARBA" id="ARBA00023175"/>
    </source>
</evidence>
<dbReference type="PROSITE" id="PS00411">
    <property type="entry name" value="KINESIN_MOTOR_1"/>
    <property type="match status" value="1"/>
</dbReference>
<keyword evidence="12" id="KW-1185">Reference proteome</keyword>
<accession>A0AAF0E609</accession>
<reference evidence="11" key="1">
    <citation type="submission" date="2023-03" db="EMBL/GenBank/DDBJ databases">
        <title>Mating type loci evolution in Malassezia.</title>
        <authorList>
            <person name="Coelho M.A."/>
        </authorList>
    </citation>
    <scope>NUCLEOTIDE SEQUENCE</scope>
    <source>
        <strain evidence="11">CBS 10434</strain>
    </source>
</reference>
<keyword evidence="5 6" id="KW-0505">Motor protein</keyword>
<evidence type="ECO:0000256" key="6">
    <source>
        <dbReference type="PROSITE-ProRule" id="PRU00283"/>
    </source>
</evidence>
<keyword evidence="1 7" id="KW-0493">Microtubule</keyword>
<evidence type="ECO:0000256" key="8">
    <source>
        <dbReference type="SAM" id="Coils"/>
    </source>
</evidence>
<feature type="compositionally biased region" description="Basic and acidic residues" evidence="9">
    <location>
        <begin position="705"/>
        <end position="718"/>
    </location>
</feature>
<proteinExistence type="inferred from homology"/>
<dbReference type="PRINTS" id="PR00380">
    <property type="entry name" value="KINESINHEAVY"/>
</dbReference>
<dbReference type="InterPro" id="IPR036961">
    <property type="entry name" value="Kinesin_motor_dom_sf"/>
</dbReference>
<dbReference type="EMBL" id="CP119910">
    <property type="protein sequence ID" value="WFD19380.1"/>
    <property type="molecule type" value="Genomic_DNA"/>
</dbReference>
<name>A0AAF0E609_9BASI</name>
<dbReference type="AlphaFoldDB" id="A0AAF0E609"/>
<dbReference type="InterPro" id="IPR001752">
    <property type="entry name" value="Kinesin_motor_dom"/>
</dbReference>
<dbReference type="Gene3D" id="3.40.850.10">
    <property type="entry name" value="Kinesin motor domain"/>
    <property type="match status" value="1"/>
</dbReference>
<evidence type="ECO:0000256" key="1">
    <source>
        <dbReference type="ARBA" id="ARBA00022701"/>
    </source>
</evidence>
<organism evidence="11 12">
    <name type="scientific">Malassezia caprae</name>
    <dbReference type="NCBI Taxonomy" id="1381934"/>
    <lineage>
        <taxon>Eukaryota</taxon>
        <taxon>Fungi</taxon>
        <taxon>Dikarya</taxon>
        <taxon>Basidiomycota</taxon>
        <taxon>Ustilaginomycotina</taxon>
        <taxon>Malasseziomycetes</taxon>
        <taxon>Malasseziales</taxon>
        <taxon>Malasseziaceae</taxon>
        <taxon>Malassezia</taxon>
    </lineage>
</organism>
<keyword evidence="2 6" id="KW-0547">Nucleotide-binding</keyword>
<feature type="binding site" evidence="6">
    <location>
        <begin position="138"/>
        <end position="145"/>
    </location>
    <ligand>
        <name>ATP</name>
        <dbReference type="ChEBI" id="CHEBI:30616"/>
    </ligand>
</feature>
<dbReference type="PANTHER" id="PTHR47968:SF13">
    <property type="entry name" value="KINESIN-LIKE PROTEIN KIF19 ISOFORM X1"/>
    <property type="match status" value="1"/>
</dbReference>
<dbReference type="PROSITE" id="PS50067">
    <property type="entry name" value="KINESIN_MOTOR_2"/>
    <property type="match status" value="1"/>
</dbReference>
<dbReference type="InterPro" id="IPR027640">
    <property type="entry name" value="Kinesin-like_fam"/>
</dbReference>
<dbReference type="GO" id="GO:0005874">
    <property type="term" value="C:microtubule"/>
    <property type="evidence" value="ECO:0007669"/>
    <property type="project" value="UniProtKB-KW"/>
</dbReference>
<evidence type="ECO:0000313" key="12">
    <source>
        <dbReference type="Proteomes" id="UP001220961"/>
    </source>
</evidence>
<dbReference type="GO" id="GO:0007018">
    <property type="term" value="P:microtubule-based movement"/>
    <property type="evidence" value="ECO:0007669"/>
    <property type="project" value="InterPro"/>
</dbReference>
<dbReference type="GO" id="GO:0005524">
    <property type="term" value="F:ATP binding"/>
    <property type="evidence" value="ECO:0007669"/>
    <property type="project" value="UniProtKB-UniRule"/>
</dbReference>
<feature type="compositionally biased region" description="Basic residues" evidence="9">
    <location>
        <begin position="640"/>
        <end position="651"/>
    </location>
</feature>
<dbReference type="PANTHER" id="PTHR47968">
    <property type="entry name" value="CENTROMERE PROTEIN E"/>
    <property type="match status" value="1"/>
</dbReference>
<evidence type="ECO:0000256" key="7">
    <source>
        <dbReference type="RuleBase" id="RU000394"/>
    </source>
</evidence>
<dbReference type="InterPro" id="IPR019821">
    <property type="entry name" value="Kinesin_motor_CS"/>
</dbReference>
<dbReference type="GO" id="GO:0003777">
    <property type="term" value="F:microtubule motor activity"/>
    <property type="evidence" value="ECO:0007669"/>
    <property type="project" value="InterPro"/>
</dbReference>
<keyword evidence="4 8" id="KW-0175">Coiled coil</keyword>
<feature type="domain" description="Kinesin motor" evidence="10">
    <location>
        <begin position="5"/>
        <end position="389"/>
    </location>
</feature>
<comment type="similarity">
    <text evidence="6 7">Belongs to the TRAFAC class myosin-kinesin ATPase superfamily. Kinesin family.</text>
</comment>
<evidence type="ECO:0000259" key="10">
    <source>
        <dbReference type="PROSITE" id="PS50067"/>
    </source>
</evidence>
<dbReference type="CDD" id="cd01370">
    <property type="entry name" value="KISc_KIP3_like"/>
    <property type="match status" value="1"/>
</dbReference>
<dbReference type="Pfam" id="PF00225">
    <property type="entry name" value="Kinesin"/>
    <property type="match status" value="1"/>
</dbReference>
<dbReference type="SUPFAM" id="SSF52540">
    <property type="entry name" value="P-loop containing nucleoside triphosphate hydrolases"/>
    <property type="match status" value="1"/>
</dbReference>
<gene>
    <name evidence="11" type="primary">KIP3</name>
    <name evidence="11" type="ORF">MCAP1_001610</name>
</gene>
<protein>
    <recommendedName>
        <fullName evidence="7">Kinesin-like protein</fullName>
    </recommendedName>
</protein>
<dbReference type="SMART" id="SM00129">
    <property type="entry name" value="KISc"/>
    <property type="match status" value="1"/>
</dbReference>
<feature type="compositionally biased region" description="Low complexity" evidence="9">
    <location>
        <begin position="791"/>
        <end position="807"/>
    </location>
</feature>
<keyword evidence="3 6" id="KW-0067">ATP-binding</keyword>
<feature type="compositionally biased region" description="Pro residues" evidence="9">
    <location>
        <begin position="808"/>
        <end position="820"/>
    </location>
</feature>